<reference evidence="1 2" key="1">
    <citation type="submission" date="2015-01" db="EMBL/GenBank/DDBJ databases">
        <title>Evolution of Trichinella species and genotypes.</title>
        <authorList>
            <person name="Korhonen P.K."/>
            <person name="Edoardo P."/>
            <person name="Giuseppe L.R."/>
            <person name="Gasser R.B."/>
        </authorList>
    </citation>
    <scope>NUCLEOTIDE SEQUENCE [LARGE SCALE GENOMIC DNA]</scope>
    <source>
        <strain evidence="1">ISS13</strain>
    </source>
</reference>
<organism evidence="1 2">
    <name type="scientific">Trichinella pseudospiralis</name>
    <name type="common">Parasitic roundworm</name>
    <dbReference type="NCBI Taxonomy" id="6337"/>
    <lineage>
        <taxon>Eukaryota</taxon>
        <taxon>Metazoa</taxon>
        <taxon>Ecdysozoa</taxon>
        <taxon>Nematoda</taxon>
        <taxon>Enoplea</taxon>
        <taxon>Dorylaimia</taxon>
        <taxon>Trichinellida</taxon>
        <taxon>Trichinellidae</taxon>
        <taxon>Trichinella</taxon>
    </lineage>
</organism>
<comment type="caution">
    <text evidence="1">The sequence shown here is derived from an EMBL/GenBank/DDBJ whole genome shotgun (WGS) entry which is preliminary data.</text>
</comment>
<accession>A0A0V1E0D1</accession>
<dbReference type="Proteomes" id="UP000054632">
    <property type="component" value="Unassembled WGS sequence"/>
</dbReference>
<dbReference type="AlphaFoldDB" id="A0A0V1E0D1"/>
<dbReference type="EMBL" id="JYDR01000143">
    <property type="protein sequence ID" value="KRY67212.1"/>
    <property type="molecule type" value="Genomic_DNA"/>
</dbReference>
<name>A0A0V1E0D1_TRIPS</name>
<proteinExistence type="predicted"/>
<evidence type="ECO:0000313" key="1">
    <source>
        <dbReference type="EMBL" id="KRY67212.1"/>
    </source>
</evidence>
<protein>
    <submittedName>
        <fullName evidence="1">Uncharacterized protein</fullName>
    </submittedName>
</protein>
<evidence type="ECO:0000313" key="2">
    <source>
        <dbReference type="Proteomes" id="UP000054632"/>
    </source>
</evidence>
<sequence length="136" mass="15931">MSLKISSHRNRINFISKAFKEIYKIHNIYYHTFYKHSIYADNENKLCNSHQSYQLNNGFFQIQHNITDFSAHVNVYNLKWWSYLRNENWVMSFSAPTLSTVDHPVSCGFADNDMAQSARRLHSSNPIYQGSSVQSS</sequence>
<gene>
    <name evidence="1" type="ORF">T4A_11778</name>
</gene>